<gene>
    <name evidence="14" type="ORF">ST1E_0967</name>
</gene>
<dbReference type="CDD" id="cd00483">
    <property type="entry name" value="HPPK"/>
    <property type="match status" value="1"/>
</dbReference>
<dbReference type="RefSeq" id="WP_015389747.1">
    <property type="nucleotide sequence ID" value="NC_020284.1"/>
</dbReference>
<dbReference type="GO" id="GO:0016301">
    <property type="term" value="F:kinase activity"/>
    <property type="evidence" value="ECO:0007669"/>
    <property type="project" value="UniProtKB-KW"/>
</dbReference>
<evidence type="ECO:0000256" key="2">
    <source>
        <dbReference type="ARBA" id="ARBA00005810"/>
    </source>
</evidence>
<dbReference type="GO" id="GO:0046656">
    <property type="term" value="P:folic acid biosynthetic process"/>
    <property type="evidence" value="ECO:0007669"/>
    <property type="project" value="UniProtKB-KW"/>
</dbReference>
<proteinExistence type="inferred from homology"/>
<dbReference type="GO" id="GO:0005524">
    <property type="term" value="F:ATP binding"/>
    <property type="evidence" value="ECO:0007669"/>
    <property type="project" value="UniProtKB-KW"/>
</dbReference>
<dbReference type="GO" id="GO:0046654">
    <property type="term" value="P:tetrahydrofolate biosynthetic process"/>
    <property type="evidence" value="ECO:0007669"/>
    <property type="project" value="UniProtKB-UniPathway"/>
</dbReference>
<evidence type="ECO:0000256" key="7">
    <source>
        <dbReference type="ARBA" id="ARBA00022777"/>
    </source>
</evidence>
<evidence type="ECO:0000256" key="11">
    <source>
        <dbReference type="ARBA" id="ARBA00029766"/>
    </source>
</evidence>
<evidence type="ECO:0000256" key="6">
    <source>
        <dbReference type="ARBA" id="ARBA00022741"/>
    </source>
</evidence>
<evidence type="ECO:0000256" key="4">
    <source>
        <dbReference type="ARBA" id="ARBA00016218"/>
    </source>
</evidence>
<evidence type="ECO:0000256" key="5">
    <source>
        <dbReference type="ARBA" id="ARBA00022679"/>
    </source>
</evidence>
<dbReference type="EMBL" id="CP003806">
    <property type="protein sequence ID" value="AGF49263.1"/>
    <property type="molecule type" value="Genomic_DNA"/>
</dbReference>
<evidence type="ECO:0000256" key="3">
    <source>
        <dbReference type="ARBA" id="ARBA00013253"/>
    </source>
</evidence>
<dbReference type="NCBIfam" id="TIGR01498">
    <property type="entry name" value="folK"/>
    <property type="match status" value="1"/>
</dbReference>
<dbReference type="EC" id="2.7.6.3" evidence="3"/>
<evidence type="ECO:0000313" key="15">
    <source>
        <dbReference type="Proteomes" id="UP000011658"/>
    </source>
</evidence>
<dbReference type="SUPFAM" id="SSF55083">
    <property type="entry name" value="6-hydroxymethyl-7,8-dihydropterin pyrophosphokinase, HPPK"/>
    <property type="match status" value="1"/>
</dbReference>
<keyword evidence="5" id="KW-0808">Transferase</keyword>
<evidence type="ECO:0000313" key="14">
    <source>
        <dbReference type="EMBL" id="AGF49263.1"/>
    </source>
</evidence>
<protein>
    <recommendedName>
        <fullName evidence="4">2-amino-4-hydroxy-6-hydroxymethyldihydropteridine pyrophosphokinase</fullName>
        <ecNumber evidence="3">2.7.6.3</ecNumber>
    </recommendedName>
    <alternativeName>
        <fullName evidence="11">6-hydroxymethyl-7,8-dihydropterin pyrophosphokinase</fullName>
    </alternativeName>
    <alternativeName>
        <fullName evidence="12">7,8-dihydro-6-hydroxymethylpterin-pyrophosphokinase</fullName>
    </alternativeName>
</protein>
<dbReference type="GO" id="GO:0003848">
    <property type="term" value="F:2-amino-4-hydroxy-6-hydroxymethyldihydropteridine diphosphokinase activity"/>
    <property type="evidence" value="ECO:0007669"/>
    <property type="project" value="UniProtKB-EC"/>
</dbReference>
<comment type="similarity">
    <text evidence="2">Belongs to the HPPK family.</text>
</comment>
<evidence type="ECO:0000259" key="13">
    <source>
        <dbReference type="Pfam" id="PF01288"/>
    </source>
</evidence>
<evidence type="ECO:0000256" key="10">
    <source>
        <dbReference type="ARBA" id="ARBA00029409"/>
    </source>
</evidence>
<comment type="pathway">
    <text evidence="1">Cofactor biosynthesis; tetrahydrofolate biosynthesis; 2-amino-4-hydroxy-6-hydroxymethyl-7,8-dihydropteridine diphosphate from 7,8-dihydroneopterin triphosphate: step 4/4.</text>
</comment>
<evidence type="ECO:0000256" key="8">
    <source>
        <dbReference type="ARBA" id="ARBA00022840"/>
    </source>
</evidence>
<keyword evidence="8" id="KW-0067">ATP-binding</keyword>
<dbReference type="STRING" id="1208921.ST1E_0967"/>
<comment type="function">
    <text evidence="10">Catalyzes the transfer of pyrophosphate from adenosine triphosphate (ATP) to 6-hydroxymethyl-7,8-dihydropterin, an enzymatic step in folate biosynthesis pathway.</text>
</comment>
<dbReference type="InterPro" id="IPR035907">
    <property type="entry name" value="Hppk_sf"/>
</dbReference>
<dbReference type="Gene3D" id="3.30.70.560">
    <property type="entry name" value="7,8-Dihydro-6-hydroxymethylpterin-pyrophosphokinase HPPK"/>
    <property type="match status" value="1"/>
</dbReference>
<reference evidence="14 15" key="1">
    <citation type="journal article" date="2013" name="Genome Biol. Evol.">
        <title>Genome evolution and phylogenomic analysis of candidatus kinetoplastibacterium, the betaproteobacterial endosymbionts of strigomonas and angomonas.</title>
        <authorList>
            <person name="Alves J.M."/>
            <person name="Serrano M.G."/>
            <person name="Maia da Silva F."/>
            <person name="Voegtly L.J."/>
            <person name="Matveyev A.V."/>
            <person name="Teixeira M.M."/>
            <person name="Camargo E.P."/>
            <person name="Buck G.A."/>
        </authorList>
    </citation>
    <scope>NUCLEOTIDE SEQUENCE [LARGE SCALE GENOMIC DNA]</scope>
    <source>
        <strain evidence="14 15">TCC219</strain>
    </source>
</reference>
<name>M1L9R7_9PROT</name>
<feature type="domain" description="7,8-dihydro-6-hydroxymethylpterin-pyrophosphokinase" evidence="13">
    <location>
        <begin position="9"/>
        <end position="134"/>
    </location>
</feature>
<dbReference type="HOGENOM" id="CLU_097916_2_3_4"/>
<dbReference type="Pfam" id="PF01288">
    <property type="entry name" value="HPPK"/>
    <property type="match status" value="1"/>
</dbReference>
<organism evidence="14 15">
    <name type="scientific">Candidatus Kinetoplastidibacterium galati TCC219</name>
    <dbReference type="NCBI Taxonomy" id="1208921"/>
    <lineage>
        <taxon>Bacteria</taxon>
        <taxon>Pseudomonadati</taxon>
        <taxon>Pseudomonadota</taxon>
        <taxon>Betaproteobacteria</taxon>
        <taxon>Candidatus Kinetoplastidibacterium</taxon>
    </lineage>
</organism>
<dbReference type="PANTHER" id="PTHR43071">
    <property type="entry name" value="2-AMINO-4-HYDROXY-6-HYDROXYMETHYLDIHYDROPTERIDINE PYROPHOSPHOKINASE"/>
    <property type="match status" value="1"/>
</dbReference>
<dbReference type="PATRIC" id="fig|1208921.3.peg.555"/>
<evidence type="ECO:0000256" key="12">
    <source>
        <dbReference type="ARBA" id="ARBA00033413"/>
    </source>
</evidence>
<keyword evidence="9" id="KW-0289">Folate biosynthesis</keyword>
<keyword evidence="7 14" id="KW-0418">Kinase</keyword>
<accession>M1L9R7</accession>
<evidence type="ECO:0000256" key="9">
    <source>
        <dbReference type="ARBA" id="ARBA00022909"/>
    </source>
</evidence>
<dbReference type="InterPro" id="IPR000550">
    <property type="entry name" value="Hppk"/>
</dbReference>
<keyword evidence="15" id="KW-1185">Reference proteome</keyword>
<keyword evidence="6" id="KW-0547">Nucleotide-binding</keyword>
<dbReference type="eggNOG" id="COG0801">
    <property type="taxonomic scope" value="Bacteria"/>
</dbReference>
<sequence length="162" mass="18510">MIDKIVESYIGLGSNQGDSISIIDKAISDLFLIFGSNSIKSKLYISAPVQADGPNFINAVVKIFTQKTPLELLGILQDLEKKYGRKRIYKNSPRTLDLDILLYDHKVIYSKILTIPHPRMKDRAFVLKPITDIDSHIEIPYYGNAQELLNNIRDQYIKEIDE</sequence>
<dbReference type="PANTHER" id="PTHR43071:SF1">
    <property type="entry name" value="2-AMINO-4-HYDROXY-6-HYDROXYMETHYLDIHYDROPTERIDINE PYROPHOSPHOKINASE"/>
    <property type="match status" value="1"/>
</dbReference>
<dbReference type="UniPathway" id="UPA00077">
    <property type="reaction ID" value="UER00155"/>
</dbReference>
<evidence type="ECO:0000256" key="1">
    <source>
        <dbReference type="ARBA" id="ARBA00005051"/>
    </source>
</evidence>
<dbReference type="AlphaFoldDB" id="M1L9R7"/>
<dbReference type="Proteomes" id="UP000011658">
    <property type="component" value="Chromosome"/>
</dbReference>
<dbReference type="KEGG" id="kga:ST1E_0967"/>